<dbReference type="AlphaFoldDB" id="A0A2N8ZJS4"/>
<feature type="domain" description="Protein kinase" evidence="1">
    <location>
        <begin position="27"/>
        <end position="242"/>
    </location>
</feature>
<evidence type="ECO:0000313" key="3">
    <source>
        <dbReference type="Proteomes" id="UP000235828"/>
    </source>
</evidence>
<dbReference type="PROSITE" id="PS00108">
    <property type="entry name" value="PROTEIN_KINASE_ST"/>
    <property type="match status" value="1"/>
</dbReference>
<evidence type="ECO:0000259" key="1">
    <source>
        <dbReference type="PROSITE" id="PS50011"/>
    </source>
</evidence>
<protein>
    <recommendedName>
        <fullName evidence="1">Protein kinase domain-containing protein</fullName>
    </recommendedName>
</protein>
<dbReference type="Gene3D" id="1.10.510.10">
    <property type="entry name" value="Transferase(Phosphotransferase) domain 1"/>
    <property type="match status" value="1"/>
</dbReference>
<proteinExistence type="predicted"/>
<dbReference type="RefSeq" id="WP_102524464.1">
    <property type="nucleotide sequence ID" value="NZ_LT960612.1"/>
</dbReference>
<dbReference type="PANTHER" id="PTHR24361">
    <property type="entry name" value="MITOGEN-ACTIVATED KINASE KINASE KINASE"/>
    <property type="match status" value="1"/>
</dbReference>
<organism evidence="2 3">
    <name type="scientific">Vibrio tapetis subsp. tapetis</name>
    <dbReference type="NCBI Taxonomy" id="1671868"/>
    <lineage>
        <taxon>Bacteria</taxon>
        <taxon>Pseudomonadati</taxon>
        <taxon>Pseudomonadota</taxon>
        <taxon>Gammaproteobacteria</taxon>
        <taxon>Vibrionales</taxon>
        <taxon>Vibrionaceae</taxon>
        <taxon>Vibrio</taxon>
    </lineage>
</organism>
<gene>
    <name evidence="2" type="ORF">VTAP4600_B0536</name>
</gene>
<evidence type="ECO:0000313" key="2">
    <source>
        <dbReference type="EMBL" id="SON52147.1"/>
    </source>
</evidence>
<reference evidence="2 3" key="1">
    <citation type="submission" date="2017-10" db="EMBL/GenBank/DDBJ databases">
        <authorList>
            <person name="Banno H."/>
            <person name="Chua N.-H."/>
        </authorList>
    </citation>
    <scope>NUCLEOTIDE SEQUENCE [LARGE SCALE GENOMIC DNA]</scope>
    <source>
        <strain evidence="2">Vibrio tapetis CECT4600</strain>
    </source>
</reference>
<dbReference type="EMBL" id="LT960612">
    <property type="protein sequence ID" value="SON52147.1"/>
    <property type="molecule type" value="Genomic_DNA"/>
</dbReference>
<dbReference type="InterPro" id="IPR011009">
    <property type="entry name" value="Kinase-like_dom_sf"/>
</dbReference>
<dbReference type="GO" id="GO:0005737">
    <property type="term" value="C:cytoplasm"/>
    <property type="evidence" value="ECO:0007669"/>
    <property type="project" value="TreeGrafter"/>
</dbReference>
<dbReference type="PROSITE" id="PS50011">
    <property type="entry name" value="PROTEIN_KINASE_DOM"/>
    <property type="match status" value="1"/>
</dbReference>
<dbReference type="InterPro" id="IPR008271">
    <property type="entry name" value="Ser/Thr_kinase_AS"/>
</dbReference>
<dbReference type="InterPro" id="IPR000719">
    <property type="entry name" value="Prot_kinase_dom"/>
</dbReference>
<dbReference type="Pfam" id="PF00069">
    <property type="entry name" value="Pkinase"/>
    <property type="match status" value="1"/>
</dbReference>
<dbReference type="OrthoDB" id="9801841at2"/>
<dbReference type="Proteomes" id="UP000235828">
    <property type="component" value="Chromosome B"/>
</dbReference>
<sequence length="242" mass="27304">MTYRSSSDTKPSKDLCQSRLGLIRRFYRQQLVLSKQVKTNVYFGYHADFGEVVIKFADTETEKILLQRETKFLHRCPSSSWPKWRDYQSLSGTDCLILEKLPGDPLKITESLATQPLQWLHNVEHTLVSLHQQGMIHGDIKPSNIIVDCTGKGKLIDFGATQVIGSAPKAPIAKSRFFYDTQTRHITAAKQDWQALAITVATSLNIDPFQSLPLVQAKQTRMTPNTKGIPSKYALLLKQALC</sequence>
<dbReference type="SUPFAM" id="SSF56112">
    <property type="entry name" value="Protein kinase-like (PK-like)"/>
    <property type="match status" value="1"/>
</dbReference>
<dbReference type="GO" id="GO:0004674">
    <property type="term" value="F:protein serine/threonine kinase activity"/>
    <property type="evidence" value="ECO:0007669"/>
    <property type="project" value="TreeGrafter"/>
</dbReference>
<keyword evidence="3" id="KW-1185">Reference proteome</keyword>
<name>A0A2N8ZJS4_9VIBR</name>
<dbReference type="GO" id="GO:0005524">
    <property type="term" value="F:ATP binding"/>
    <property type="evidence" value="ECO:0007669"/>
    <property type="project" value="InterPro"/>
</dbReference>
<accession>A0A2N8ZJS4</accession>
<dbReference type="KEGG" id="vta:B0536"/>
<dbReference type="InterPro" id="IPR053235">
    <property type="entry name" value="Ser_Thr_kinase"/>
</dbReference>